<reference evidence="3" key="1">
    <citation type="journal article" date="2023" name="Int. J. Mol. Sci.">
        <title>Genomic and Metabolic Characterization of Plant Growth-Promoting Rhizobacteria Isolated from Nodules of Clovers Grown in Non-Farmed Soil.</title>
        <authorList>
            <person name="Wojcik M."/>
            <person name="Koper P."/>
            <person name="Zebracki K."/>
            <person name="Marczak M."/>
            <person name="Mazur A."/>
        </authorList>
    </citation>
    <scope>NUCLEOTIDE SEQUENCE [LARGE SCALE GENOMIC DNA]</scope>
    <source>
        <strain evidence="3">KB12</strain>
    </source>
</reference>
<dbReference type="Proteomes" id="UP001187203">
    <property type="component" value="Unassembled WGS sequence"/>
</dbReference>
<evidence type="ECO:0008006" key="4">
    <source>
        <dbReference type="Google" id="ProtNLM"/>
    </source>
</evidence>
<name>A0ABU3YWA3_9HYPH</name>
<evidence type="ECO:0000313" key="2">
    <source>
        <dbReference type="EMBL" id="MDV4189968.1"/>
    </source>
</evidence>
<dbReference type="EMBL" id="JAWJWI010000023">
    <property type="protein sequence ID" value="MDV4189968.1"/>
    <property type="molecule type" value="Genomic_DNA"/>
</dbReference>
<evidence type="ECO:0000313" key="3">
    <source>
        <dbReference type="Proteomes" id="UP001187203"/>
    </source>
</evidence>
<keyword evidence="1" id="KW-0732">Signal</keyword>
<gene>
    <name evidence="2" type="ORF">R1523_31160</name>
</gene>
<organism evidence="2 3">
    <name type="scientific">Rhizobium brockwellii</name>
    <dbReference type="NCBI Taxonomy" id="3019932"/>
    <lineage>
        <taxon>Bacteria</taxon>
        <taxon>Pseudomonadati</taxon>
        <taxon>Pseudomonadota</taxon>
        <taxon>Alphaproteobacteria</taxon>
        <taxon>Hyphomicrobiales</taxon>
        <taxon>Rhizobiaceae</taxon>
        <taxon>Rhizobium/Agrobacterium group</taxon>
        <taxon>Rhizobium</taxon>
    </lineage>
</organism>
<feature type="signal peptide" evidence="1">
    <location>
        <begin position="1"/>
        <end position="23"/>
    </location>
</feature>
<keyword evidence="3" id="KW-1185">Reference proteome</keyword>
<protein>
    <recommendedName>
        <fullName evidence="4">DUF1579 domain-containing protein</fullName>
    </recommendedName>
</protein>
<proteinExistence type="predicted"/>
<accession>A0ABU3YWA3</accession>
<feature type="chain" id="PRO_5047455243" description="DUF1579 domain-containing protein" evidence="1">
    <location>
        <begin position="24"/>
        <end position="195"/>
    </location>
</feature>
<evidence type="ECO:0000256" key="1">
    <source>
        <dbReference type="SAM" id="SignalP"/>
    </source>
</evidence>
<dbReference type="RefSeq" id="WP_317277116.1">
    <property type="nucleotide sequence ID" value="NZ_JAWJWH010000024.1"/>
</dbReference>
<comment type="caution">
    <text evidence="2">The sequence shown here is derived from an EMBL/GenBank/DDBJ whole genome shotgun (WGS) entry which is preliminary data.</text>
</comment>
<sequence>MKTTAFFGAAVAGAAAIASSAEATNGVELNELGSEGKSIARRVGLWDLTETRWTKPGAEPETSTGLVAERFVMGALLQEIIRPADDISRRAVKRTDFLTFDRVEARWQYVSFDTRDPVGLMPAWSRNAGDGKTIDLDFYPIAAWSDGGSAGTLMRMRQVTRFDEPDSDSKDQYFTLADGKGIEWLGHRYSYSRRG</sequence>